<dbReference type="SUPFAM" id="SSF54523">
    <property type="entry name" value="Pili subunits"/>
    <property type="match status" value="1"/>
</dbReference>
<gene>
    <name evidence="4" type="primary">comGD</name>
    <name evidence="4" type="ORF">GCM10011389_10680</name>
</gene>
<dbReference type="RefSeq" id="WP_188651563.1">
    <property type="nucleotide sequence ID" value="NZ_BMIN01000003.1"/>
</dbReference>
<keyword evidence="2" id="KW-0178">Competence</keyword>
<comment type="caution">
    <text evidence="4">The sequence shown here is derived from an EMBL/GenBank/DDBJ whole genome shotgun (WGS) entry which is preliminary data.</text>
</comment>
<dbReference type="Pfam" id="PF07963">
    <property type="entry name" value="N_methyl"/>
    <property type="match status" value="1"/>
</dbReference>
<protein>
    <submittedName>
        <fullName evidence="4">Competence protein ComG</fullName>
    </submittedName>
</protein>
<keyword evidence="3" id="KW-0812">Transmembrane</keyword>
<evidence type="ECO:0000256" key="1">
    <source>
        <dbReference type="ARBA" id="ARBA00004241"/>
    </source>
</evidence>
<keyword evidence="3" id="KW-1133">Transmembrane helix</keyword>
<dbReference type="InterPro" id="IPR016785">
    <property type="entry name" value="ComGD"/>
</dbReference>
<dbReference type="NCBIfam" id="TIGR02532">
    <property type="entry name" value="IV_pilin_GFxxxE"/>
    <property type="match status" value="1"/>
</dbReference>
<dbReference type="Proteomes" id="UP000642571">
    <property type="component" value="Unassembled WGS sequence"/>
</dbReference>
<evidence type="ECO:0000256" key="3">
    <source>
        <dbReference type="SAM" id="Phobius"/>
    </source>
</evidence>
<dbReference type="NCBIfam" id="NF040982">
    <property type="entry name" value="ComGD"/>
    <property type="match status" value="1"/>
</dbReference>
<feature type="transmembrane region" description="Helical" evidence="3">
    <location>
        <begin position="20"/>
        <end position="40"/>
    </location>
</feature>
<accession>A0ABQ1PVS6</accession>
<dbReference type="InterPro" id="IPR045584">
    <property type="entry name" value="Pilin-like"/>
</dbReference>
<organism evidence="4 5">
    <name type="scientific">Pontibacillus salipaludis</name>
    <dbReference type="NCBI Taxonomy" id="1697394"/>
    <lineage>
        <taxon>Bacteria</taxon>
        <taxon>Bacillati</taxon>
        <taxon>Bacillota</taxon>
        <taxon>Bacilli</taxon>
        <taxon>Bacillales</taxon>
        <taxon>Bacillaceae</taxon>
        <taxon>Pontibacillus</taxon>
    </lineage>
</organism>
<evidence type="ECO:0000313" key="5">
    <source>
        <dbReference type="Proteomes" id="UP000642571"/>
    </source>
</evidence>
<proteinExistence type="predicted"/>
<dbReference type="InterPro" id="IPR012902">
    <property type="entry name" value="N_methyl_site"/>
</dbReference>
<reference evidence="5" key="1">
    <citation type="journal article" date="2019" name="Int. J. Syst. Evol. Microbiol.">
        <title>The Global Catalogue of Microorganisms (GCM) 10K type strain sequencing project: providing services to taxonomists for standard genome sequencing and annotation.</title>
        <authorList>
            <consortium name="The Broad Institute Genomics Platform"/>
            <consortium name="The Broad Institute Genome Sequencing Center for Infectious Disease"/>
            <person name="Wu L."/>
            <person name="Ma J."/>
        </authorList>
    </citation>
    <scope>NUCLEOTIDE SEQUENCE [LARGE SCALE GENOMIC DNA]</scope>
    <source>
        <strain evidence="5">CGMCC 1.15353</strain>
    </source>
</reference>
<dbReference type="PIRSF" id="PIRSF021292">
    <property type="entry name" value="Competence_ComGD"/>
    <property type="match status" value="1"/>
</dbReference>
<keyword evidence="5" id="KW-1185">Reference proteome</keyword>
<sequence length="156" mass="18146">MKTGLLPQLLMNKNEQGFTLIEMMVSLCIFGIIISLTIILSDRLFVQAQEDLFLKQFHEDVLFMQQETMTKQQRYKLVFFTSNGEYKLYTNGNSEVVLTRSIPPRWSIQLRTLNKPVEFQMDGQTVHPGKIAFLSPHNTFVVTFPFGKARFYVTKQ</sequence>
<keyword evidence="3" id="KW-0472">Membrane</keyword>
<name>A0ABQ1PVS6_9BACI</name>
<evidence type="ECO:0000313" key="4">
    <source>
        <dbReference type="EMBL" id="GGD05064.1"/>
    </source>
</evidence>
<dbReference type="EMBL" id="BMIN01000003">
    <property type="protein sequence ID" value="GGD05064.1"/>
    <property type="molecule type" value="Genomic_DNA"/>
</dbReference>
<comment type="subcellular location">
    <subcellularLocation>
        <location evidence="1">Cell surface</location>
    </subcellularLocation>
</comment>
<evidence type="ECO:0000256" key="2">
    <source>
        <dbReference type="ARBA" id="ARBA00023287"/>
    </source>
</evidence>